<accession>A0A2V4E0Z9</accession>
<sequence>MINAMNNNYFIGYPTLKGVQTVFGIWFPKQWFDREQRLSLLIKSWFIGCSIYRFEQGDLLKFATPKTLNCNNLDGWPLVLENGILTSTQFVKKPDDEIMNYDLIIVMGNDINCYRYEDAVHIDPADWIDLTEYQLCETNSYNVNIVYDELTEDIEESKSIEQIFAGKIPRPNRRMLAFINSQKNDIKQEKIKQYNKYAQERSITKRTLILPIFILLILLMAILIYFNFKLFSLETRLSQNLSKISSFILLTTFYVVTILLGTKIIKFLYNLPSKVKQANFPPTIVAKNFSYNIKADDLQANTNLNYSTLPSRANRKKSALSQWRYYATLFALVSKLSHLVAFRQGKYIDTMIKKLEKGDLEDALRYAIPINGDQPPIGQSFGVPKPREKLSLSELVYGNSLAINLDQQLRNYLQELYRQSATKLIQQKKIEAAVYVLVELLNNLKEGIECLEQHKMYKQAMDLAIARNANTAWIVKLCCLANDWHTAIMIARRDHAFASAIIMLEKEQREIANKLRVEWAKTLAEKAEWLVAIEAIWPLTEYRYLAEQWLCNVDKFNAKAIVKRFILMPDSINKLEECLMEIKTNVSYYQTRLEIAYEILEQQIYIDKLRGLLRIMINHILVDAITYPNKFTKSDIAALIKLTQDKVLQVDLPLSSLNRVKQKSLLETSNVIRYHCPDKGQKAIFAMIPLTNNNFLLALGELGIIQVNKQGKQLAHFMIVADSFVVSANRLQILALIKRDNYYRIHKLDLSTGSIVDLGVIKFDLCCWEFDGINWTIIKDNCLEIIDISDKLSVVWRVDFSPNSVKQITMNKYHKTILTLSNENKYEYEAFCYDLAEHRLIERIDINEENDKIFISYNFGIMKMEYNQFDQQLRFRFNDYRYCSEFPLKMIKKQFDNLLIYSTGQLMALVIQRIDESGYDIHLFYPFNKKICMTIEWNASTKVSCSHIGDEYCFFDDQGRALHVNVTENKVTSFSV</sequence>
<dbReference type="Pfam" id="PF19922">
    <property type="entry name" value="bpX6"/>
    <property type="match status" value="1"/>
</dbReference>
<gene>
    <name evidence="3" type="ORF">DKK79_09195</name>
</gene>
<dbReference type="EMBL" id="QGLP01000005">
    <property type="protein sequence ID" value="PXZ04516.1"/>
    <property type="molecule type" value="Genomic_DNA"/>
</dbReference>
<feature type="transmembrane region" description="Helical" evidence="1">
    <location>
        <begin position="208"/>
        <end position="228"/>
    </location>
</feature>
<evidence type="ECO:0000313" key="3">
    <source>
        <dbReference type="EMBL" id="PXZ04516.1"/>
    </source>
</evidence>
<feature type="domain" description="MoxR-vWA-beta-propeller ternary system" evidence="2">
    <location>
        <begin position="14"/>
        <end position="179"/>
    </location>
</feature>
<keyword evidence="1" id="KW-0812">Transmembrane</keyword>
<evidence type="ECO:0000256" key="1">
    <source>
        <dbReference type="SAM" id="Phobius"/>
    </source>
</evidence>
<reference evidence="3 4" key="1">
    <citation type="submission" date="2018-05" db="EMBL/GenBank/DDBJ databases">
        <title>Reference genomes for bee gut microbiota database.</title>
        <authorList>
            <person name="Ellegaard K.M."/>
        </authorList>
    </citation>
    <scope>NUCLEOTIDE SEQUENCE [LARGE SCALE GENOMIC DNA]</scope>
    <source>
        <strain evidence="3 4">ESL0177</strain>
    </source>
</reference>
<feature type="transmembrane region" description="Helical" evidence="1">
    <location>
        <begin position="248"/>
        <end position="269"/>
    </location>
</feature>
<proteinExistence type="predicted"/>
<dbReference type="Proteomes" id="UP000247483">
    <property type="component" value="Unassembled WGS sequence"/>
</dbReference>
<dbReference type="InterPro" id="IPR045547">
    <property type="entry name" value="bpX6"/>
</dbReference>
<keyword evidence="1" id="KW-1133">Transmembrane helix</keyword>
<evidence type="ECO:0000259" key="2">
    <source>
        <dbReference type="Pfam" id="PF19922"/>
    </source>
</evidence>
<evidence type="ECO:0000313" key="4">
    <source>
        <dbReference type="Proteomes" id="UP000247483"/>
    </source>
</evidence>
<dbReference type="AlphaFoldDB" id="A0A2V4E0Z9"/>
<feature type="transmembrane region" description="Helical" evidence="1">
    <location>
        <begin position="323"/>
        <end position="342"/>
    </location>
</feature>
<organism evidence="3 4">
    <name type="scientific">Gilliamella apicola</name>
    <dbReference type="NCBI Taxonomy" id="1196095"/>
    <lineage>
        <taxon>Bacteria</taxon>
        <taxon>Pseudomonadati</taxon>
        <taxon>Pseudomonadota</taxon>
        <taxon>Gammaproteobacteria</taxon>
        <taxon>Orbales</taxon>
        <taxon>Orbaceae</taxon>
        <taxon>Gilliamella</taxon>
    </lineage>
</organism>
<keyword evidence="1" id="KW-0472">Membrane</keyword>
<name>A0A2V4E0Z9_9GAMM</name>
<protein>
    <recommendedName>
        <fullName evidence="2">MoxR-vWA-beta-propeller ternary system domain-containing protein</fullName>
    </recommendedName>
</protein>
<comment type="caution">
    <text evidence="3">The sequence shown here is derived from an EMBL/GenBank/DDBJ whole genome shotgun (WGS) entry which is preliminary data.</text>
</comment>